<evidence type="ECO:0000256" key="1">
    <source>
        <dbReference type="ARBA" id="ARBA00023002"/>
    </source>
</evidence>
<comment type="caution">
    <text evidence="4">The sequence shown here is derived from an EMBL/GenBank/DDBJ whole genome shotgun (WGS) entry which is preliminary data.</text>
</comment>
<dbReference type="EMBL" id="DWWJ01000033">
    <property type="protein sequence ID" value="HJC40294.1"/>
    <property type="molecule type" value="Genomic_DNA"/>
</dbReference>
<dbReference type="GO" id="GO:0008106">
    <property type="term" value="F:alcohol dehydrogenase (NADP+) activity"/>
    <property type="evidence" value="ECO:0007669"/>
    <property type="project" value="TreeGrafter"/>
</dbReference>
<reference evidence="4" key="2">
    <citation type="submission" date="2021-04" db="EMBL/GenBank/DDBJ databases">
        <authorList>
            <person name="Gilroy R."/>
        </authorList>
    </citation>
    <scope>NUCLEOTIDE SEQUENCE</scope>
    <source>
        <strain evidence="4">CHK186-1790</strain>
    </source>
</reference>
<dbReference type="Pfam" id="PF00465">
    <property type="entry name" value="Fe-ADH"/>
    <property type="match status" value="1"/>
</dbReference>
<dbReference type="PANTHER" id="PTHR43633:SF1">
    <property type="entry name" value="ALCOHOL DEHYDROGENASE YQHD"/>
    <property type="match status" value="1"/>
</dbReference>
<dbReference type="Pfam" id="PF25137">
    <property type="entry name" value="ADH_Fe_C"/>
    <property type="match status" value="1"/>
</dbReference>
<sequence>MRNFIFQRGTRIVFGGGCVREYLASFAQEYGPNVLLASGEGSVRHNGVYDEVCQTLRRAGKQVVEFPGIRPGPDYDTVQRGARLAREHQVDLVLGIGGGSVMDCCKATAMAAVYQGDLWADFWARQGVVDFQPLPVGLIPTTVGTGGLNGISVVTNRALGIRTGRDYPKCDPRFVLLDPAYTRSLSREQVIAGGFDALSRAMELYFAPPEGETVSDDLLGALMRGLIRDLRASSRDLQNSDARGDLMWAGTLAGDRLFRLGKRCGYPCRRAALQLMERTGHSRTDCLAVLQLAACRRSCEEQPARTARFARRVWDIPEEGRTEKALARAGAEALEAFLLELGLPTRPEALGLERADLLPQSVQGKNLWVYTA</sequence>
<feature type="domain" description="Fe-containing alcohol dehydrogenase-like C-terminal" evidence="3">
    <location>
        <begin position="191"/>
        <end position="356"/>
    </location>
</feature>
<dbReference type="Gene3D" id="1.20.1090.10">
    <property type="entry name" value="Dehydroquinate synthase-like - alpha domain"/>
    <property type="match status" value="1"/>
</dbReference>
<feature type="domain" description="Alcohol dehydrogenase iron-type/glycerol dehydrogenase GldA" evidence="2">
    <location>
        <begin position="10"/>
        <end position="179"/>
    </location>
</feature>
<dbReference type="PANTHER" id="PTHR43633">
    <property type="entry name" value="ALCOHOL DEHYDROGENASE YQHD"/>
    <property type="match status" value="1"/>
</dbReference>
<protein>
    <submittedName>
        <fullName evidence="4">Iron-containing alcohol dehydrogenase</fullName>
    </submittedName>
</protein>
<dbReference type="InterPro" id="IPR001670">
    <property type="entry name" value="ADH_Fe/GldA"/>
</dbReference>
<dbReference type="AlphaFoldDB" id="A0A9D2NYS3"/>
<dbReference type="CDD" id="cd08187">
    <property type="entry name" value="BDH"/>
    <property type="match status" value="1"/>
</dbReference>
<accession>A0A9D2NYS3</accession>
<evidence type="ECO:0000259" key="2">
    <source>
        <dbReference type="Pfam" id="PF00465"/>
    </source>
</evidence>
<name>A0A9D2NYS3_9FIRM</name>
<evidence type="ECO:0000259" key="3">
    <source>
        <dbReference type="Pfam" id="PF25137"/>
    </source>
</evidence>
<dbReference type="InterPro" id="IPR044731">
    <property type="entry name" value="BDH-like"/>
</dbReference>
<dbReference type="Proteomes" id="UP000823882">
    <property type="component" value="Unassembled WGS sequence"/>
</dbReference>
<dbReference type="GO" id="GO:1990002">
    <property type="term" value="F:methylglyoxal reductase (NADPH) (acetol producing) activity"/>
    <property type="evidence" value="ECO:0007669"/>
    <property type="project" value="TreeGrafter"/>
</dbReference>
<dbReference type="GO" id="GO:0005829">
    <property type="term" value="C:cytosol"/>
    <property type="evidence" value="ECO:0007669"/>
    <property type="project" value="TreeGrafter"/>
</dbReference>
<proteinExistence type="predicted"/>
<dbReference type="Gene3D" id="3.40.50.1970">
    <property type="match status" value="1"/>
</dbReference>
<organism evidence="4 5">
    <name type="scientific">Candidatus Intestinimonas pullistercoris</name>
    <dbReference type="NCBI Taxonomy" id="2838623"/>
    <lineage>
        <taxon>Bacteria</taxon>
        <taxon>Bacillati</taxon>
        <taxon>Bacillota</taxon>
        <taxon>Clostridia</taxon>
        <taxon>Eubacteriales</taxon>
        <taxon>Intestinimonas</taxon>
    </lineage>
</organism>
<evidence type="ECO:0000313" key="5">
    <source>
        <dbReference type="Proteomes" id="UP000823882"/>
    </source>
</evidence>
<dbReference type="GO" id="GO:1990362">
    <property type="term" value="F:butanol dehydrogenase (NAD+) activity"/>
    <property type="evidence" value="ECO:0007669"/>
    <property type="project" value="InterPro"/>
</dbReference>
<reference evidence="4" key="1">
    <citation type="journal article" date="2021" name="PeerJ">
        <title>Extensive microbial diversity within the chicken gut microbiome revealed by metagenomics and culture.</title>
        <authorList>
            <person name="Gilroy R."/>
            <person name="Ravi A."/>
            <person name="Getino M."/>
            <person name="Pursley I."/>
            <person name="Horton D.L."/>
            <person name="Alikhan N.F."/>
            <person name="Baker D."/>
            <person name="Gharbi K."/>
            <person name="Hall N."/>
            <person name="Watson M."/>
            <person name="Adriaenssens E.M."/>
            <person name="Foster-Nyarko E."/>
            <person name="Jarju S."/>
            <person name="Secka A."/>
            <person name="Antonio M."/>
            <person name="Oren A."/>
            <person name="Chaudhuri R.R."/>
            <person name="La Ragione R."/>
            <person name="Hildebrand F."/>
            <person name="Pallen M.J."/>
        </authorList>
    </citation>
    <scope>NUCLEOTIDE SEQUENCE</scope>
    <source>
        <strain evidence="4">CHK186-1790</strain>
    </source>
</reference>
<gene>
    <name evidence="4" type="ORF">H9701_01900</name>
</gene>
<evidence type="ECO:0000313" key="4">
    <source>
        <dbReference type="EMBL" id="HJC40294.1"/>
    </source>
</evidence>
<dbReference type="SUPFAM" id="SSF56796">
    <property type="entry name" value="Dehydroquinate synthase-like"/>
    <property type="match status" value="1"/>
</dbReference>
<dbReference type="GO" id="GO:0046872">
    <property type="term" value="F:metal ion binding"/>
    <property type="evidence" value="ECO:0007669"/>
    <property type="project" value="InterPro"/>
</dbReference>
<keyword evidence="1" id="KW-0560">Oxidoreductase</keyword>
<dbReference type="InterPro" id="IPR056798">
    <property type="entry name" value="ADH_Fe_C"/>
</dbReference>